<evidence type="ECO:0000259" key="2">
    <source>
        <dbReference type="PROSITE" id="PS01124"/>
    </source>
</evidence>
<dbReference type="Gene3D" id="1.10.10.60">
    <property type="entry name" value="Homeodomain-like"/>
    <property type="match status" value="1"/>
</dbReference>
<dbReference type="PROSITE" id="PS01124">
    <property type="entry name" value="HTH_ARAC_FAMILY_2"/>
    <property type="match status" value="1"/>
</dbReference>
<keyword evidence="4" id="KW-1185">Reference proteome</keyword>
<evidence type="ECO:0000256" key="1">
    <source>
        <dbReference type="ARBA" id="ARBA00023125"/>
    </source>
</evidence>
<dbReference type="InterPro" id="IPR018060">
    <property type="entry name" value="HTH_AraC"/>
</dbReference>
<dbReference type="PANTHER" id="PTHR43280:SF2">
    <property type="entry name" value="HTH-TYPE TRANSCRIPTIONAL REGULATOR EXSA"/>
    <property type="match status" value="1"/>
</dbReference>
<feature type="domain" description="HTH araC/xylS-type" evidence="2">
    <location>
        <begin position="152"/>
        <end position="253"/>
    </location>
</feature>
<reference evidence="3 4" key="1">
    <citation type="submission" date="2021-03" db="EMBL/GenBank/DDBJ databases">
        <title>Complete genome of Polaribacter_sp.SM13.</title>
        <authorList>
            <person name="Jeong S.W."/>
            <person name="Bae J.W."/>
        </authorList>
    </citation>
    <scope>NUCLEOTIDE SEQUENCE [LARGE SCALE GENOMIC DNA]</scope>
    <source>
        <strain evidence="3 4">SM13</strain>
    </source>
</reference>
<name>A0A975CRG5_9FLAO</name>
<dbReference type="KEGG" id="pcea:J3359_08780"/>
<accession>A0A975CRG5</accession>
<dbReference type="RefSeq" id="WP_208080310.1">
    <property type="nucleotide sequence ID" value="NZ_CP071869.1"/>
</dbReference>
<dbReference type="AlphaFoldDB" id="A0A975CRG5"/>
<dbReference type="Pfam" id="PF12833">
    <property type="entry name" value="HTH_18"/>
    <property type="match status" value="1"/>
</dbReference>
<sequence length="272" mass="32571">MIFIHNENFRHSFYKDVTRINYIEDMSSQLISDYGYTYIMLRYGNIEAFNNEGKKVEVPKVFIKGTGDYFTVKAYKNSSWLSFELPNHILHNVTKIHSFKNRNKLIDLSLYVDDDVVKSMYENLREVNSIEEITKIADQHLRENYKDWSVLQPSVEIVQYILDKKGMLAVKELSDFFPYTERSIERMFKKEVGASPYRFICLVRFNYIIRELEKKEHKSLSKLIADYDYYDQSHFEKDFQKFLGQSIRDYKNDYNPLLTNGLSRAYIKRSKY</sequence>
<proteinExistence type="predicted"/>
<organism evidence="3 4">
    <name type="scientific">Polaribacter cellanae</name>
    <dbReference type="NCBI Taxonomy" id="2818493"/>
    <lineage>
        <taxon>Bacteria</taxon>
        <taxon>Pseudomonadati</taxon>
        <taxon>Bacteroidota</taxon>
        <taxon>Flavobacteriia</taxon>
        <taxon>Flavobacteriales</taxon>
        <taxon>Flavobacteriaceae</taxon>
    </lineage>
</organism>
<protein>
    <submittedName>
        <fullName evidence="3">Helix-turn-helix domain-containing protein</fullName>
    </submittedName>
</protein>
<dbReference type="PANTHER" id="PTHR43280">
    <property type="entry name" value="ARAC-FAMILY TRANSCRIPTIONAL REGULATOR"/>
    <property type="match status" value="1"/>
</dbReference>
<evidence type="ECO:0000313" key="3">
    <source>
        <dbReference type="EMBL" id="QTE24338.1"/>
    </source>
</evidence>
<keyword evidence="1" id="KW-0238">DNA-binding</keyword>
<dbReference type="EMBL" id="CP071869">
    <property type="protein sequence ID" value="QTE24338.1"/>
    <property type="molecule type" value="Genomic_DNA"/>
</dbReference>
<evidence type="ECO:0000313" key="4">
    <source>
        <dbReference type="Proteomes" id="UP000663920"/>
    </source>
</evidence>
<dbReference type="SMART" id="SM00342">
    <property type="entry name" value="HTH_ARAC"/>
    <property type="match status" value="1"/>
</dbReference>
<dbReference type="Proteomes" id="UP000663920">
    <property type="component" value="Chromosome"/>
</dbReference>
<dbReference type="GO" id="GO:0043565">
    <property type="term" value="F:sequence-specific DNA binding"/>
    <property type="evidence" value="ECO:0007669"/>
    <property type="project" value="InterPro"/>
</dbReference>
<gene>
    <name evidence="3" type="ORF">J3359_08780</name>
</gene>
<dbReference type="GO" id="GO:0003700">
    <property type="term" value="F:DNA-binding transcription factor activity"/>
    <property type="evidence" value="ECO:0007669"/>
    <property type="project" value="InterPro"/>
</dbReference>